<dbReference type="Proteomes" id="UP000241986">
    <property type="component" value="Unassembled WGS sequence"/>
</dbReference>
<dbReference type="AlphaFoldDB" id="A0A2T4MZI6"/>
<dbReference type="EMBL" id="PZKL01000037">
    <property type="protein sequence ID" value="PTH79999.1"/>
    <property type="molecule type" value="Genomic_DNA"/>
</dbReference>
<organism evidence="1 2">
    <name type="scientific">Aeromonas veronii</name>
    <dbReference type="NCBI Taxonomy" id="654"/>
    <lineage>
        <taxon>Bacteria</taxon>
        <taxon>Pseudomonadati</taxon>
        <taxon>Pseudomonadota</taxon>
        <taxon>Gammaproteobacteria</taxon>
        <taxon>Aeromonadales</taxon>
        <taxon>Aeromonadaceae</taxon>
        <taxon>Aeromonas</taxon>
    </lineage>
</organism>
<name>A0A2T4MZI6_AERVE</name>
<evidence type="ECO:0000313" key="1">
    <source>
        <dbReference type="EMBL" id="PTH79999.1"/>
    </source>
</evidence>
<proteinExistence type="predicted"/>
<reference evidence="1 2" key="1">
    <citation type="submission" date="2018-03" db="EMBL/GenBank/DDBJ databases">
        <title>Aeromonas veronii whole genome sequencing and analysis.</title>
        <authorList>
            <person name="Xie H."/>
            <person name="Liu T."/>
            <person name="Wang K."/>
        </authorList>
    </citation>
    <scope>NUCLEOTIDE SEQUENCE [LARGE SCALE GENOMIC DNA]</scope>
    <source>
        <strain evidence="1 2">XH.VA.1</strain>
    </source>
</reference>
<comment type="caution">
    <text evidence="1">The sequence shown here is derived from an EMBL/GenBank/DDBJ whole genome shotgun (WGS) entry which is preliminary data.</text>
</comment>
<accession>A0A2T4MZI6</accession>
<gene>
    <name evidence="1" type="ORF">DAA48_15660</name>
</gene>
<protein>
    <submittedName>
        <fullName evidence="1">Uncharacterized protein</fullName>
    </submittedName>
</protein>
<evidence type="ECO:0000313" key="2">
    <source>
        <dbReference type="Proteomes" id="UP000241986"/>
    </source>
</evidence>
<dbReference type="RefSeq" id="WP_107683881.1">
    <property type="nucleotide sequence ID" value="NZ_PZKL01000037.1"/>
</dbReference>
<sequence>MARHLEPQDRSENGQRKDISAFALLIESGAISFIRSIQIVPVNESEIEFRCLFKAKSDMRNHLLRQVMSNSNEAFLVADTLIDIHLSENPSYDAIMQQWRAALANRESYTTTGVHVFCM</sequence>